<dbReference type="OrthoDB" id="3505430at2759"/>
<protein>
    <submittedName>
        <fullName evidence="1">Uncharacterized protein</fullName>
    </submittedName>
</protein>
<dbReference type="VEuPathDB" id="FungiDB:Bcin05g02070"/>
<dbReference type="GeneID" id="5428717"/>
<accession>A0A384JH81</accession>
<reference evidence="1 2" key="1">
    <citation type="journal article" date="2011" name="PLoS Genet.">
        <title>Genomic analysis of the necrotrophic fungal pathogens Sclerotinia sclerotiorum and Botrytis cinerea.</title>
        <authorList>
            <person name="Amselem J."/>
            <person name="Cuomo C.A."/>
            <person name="van Kan J.A."/>
            <person name="Viaud M."/>
            <person name="Benito E.P."/>
            <person name="Couloux A."/>
            <person name="Coutinho P.M."/>
            <person name="de Vries R.P."/>
            <person name="Dyer P.S."/>
            <person name="Fillinger S."/>
            <person name="Fournier E."/>
            <person name="Gout L."/>
            <person name="Hahn M."/>
            <person name="Kohn L."/>
            <person name="Lapalu N."/>
            <person name="Plummer K.M."/>
            <person name="Pradier J.M."/>
            <person name="Quevillon E."/>
            <person name="Sharon A."/>
            <person name="Simon A."/>
            <person name="ten Have A."/>
            <person name="Tudzynski B."/>
            <person name="Tudzynski P."/>
            <person name="Wincker P."/>
            <person name="Andrew M."/>
            <person name="Anthouard V."/>
            <person name="Beever R.E."/>
            <person name="Beffa R."/>
            <person name="Benoit I."/>
            <person name="Bouzid O."/>
            <person name="Brault B."/>
            <person name="Chen Z."/>
            <person name="Choquer M."/>
            <person name="Collemare J."/>
            <person name="Cotton P."/>
            <person name="Danchin E.G."/>
            <person name="Da Silva C."/>
            <person name="Gautier A."/>
            <person name="Giraud C."/>
            <person name="Giraud T."/>
            <person name="Gonzalez C."/>
            <person name="Grossetete S."/>
            <person name="Guldener U."/>
            <person name="Henrissat B."/>
            <person name="Howlett B.J."/>
            <person name="Kodira C."/>
            <person name="Kretschmer M."/>
            <person name="Lappartient A."/>
            <person name="Leroch M."/>
            <person name="Levis C."/>
            <person name="Mauceli E."/>
            <person name="Neuveglise C."/>
            <person name="Oeser B."/>
            <person name="Pearson M."/>
            <person name="Poulain J."/>
            <person name="Poussereau N."/>
            <person name="Quesneville H."/>
            <person name="Rascle C."/>
            <person name="Schumacher J."/>
            <person name="Segurens B."/>
            <person name="Sexton A."/>
            <person name="Silva E."/>
            <person name="Sirven C."/>
            <person name="Soanes D.M."/>
            <person name="Talbot N.J."/>
            <person name="Templeton M."/>
            <person name="Yandava C."/>
            <person name="Yarden O."/>
            <person name="Zeng Q."/>
            <person name="Rollins J.A."/>
            <person name="Lebrun M.H."/>
            <person name="Dickman M."/>
        </authorList>
    </citation>
    <scope>NUCLEOTIDE SEQUENCE [LARGE SCALE GENOMIC DNA]</scope>
    <source>
        <strain evidence="1 2">B05.10</strain>
    </source>
</reference>
<evidence type="ECO:0000313" key="2">
    <source>
        <dbReference type="Proteomes" id="UP000001798"/>
    </source>
</evidence>
<dbReference type="AlphaFoldDB" id="A0A384JH81"/>
<reference evidence="1 2" key="3">
    <citation type="journal article" date="2017" name="Mol. Plant Pathol.">
        <title>A gapless genome sequence of the fungus Botrytis cinerea.</title>
        <authorList>
            <person name="Van Kan J.A."/>
            <person name="Stassen J.H."/>
            <person name="Mosbach A."/>
            <person name="Van Der Lee T.A."/>
            <person name="Faino L."/>
            <person name="Farmer A.D."/>
            <person name="Papasotiriou D.G."/>
            <person name="Zhou S."/>
            <person name="Seidl M.F."/>
            <person name="Cottam E."/>
            <person name="Edel D."/>
            <person name="Hahn M."/>
            <person name="Schwartz D.C."/>
            <person name="Dietrich R.A."/>
            <person name="Widdison S."/>
            <person name="Scalliet G."/>
        </authorList>
    </citation>
    <scope>NUCLEOTIDE SEQUENCE [LARGE SCALE GENOMIC DNA]</scope>
    <source>
        <strain evidence="1 2">B05.10</strain>
    </source>
</reference>
<gene>
    <name evidence="1" type="ORF">BCIN_05g02070</name>
</gene>
<reference evidence="1 2" key="2">
    <citation type="journal article" date="2012" name="Eukaryot. Cell">
        <title>Genome update of Botrytis cinerea strains B05.10 and T4.</title>
        <authorList>
            <person name="Staats M."/>
            <person name="van Kan J.A."/>
        </authorList>
    </citation>
    <scope>NUCLEOTIDE SEQUENCE [LARGE SCALE GENOMIC DNA]</scope>
    <source>
        <strain evidence="1 2">B05.10</strain>
    </source>
</reference>
<organism evidence="1 2">
    <name type="scientific">Botryotinia fuckeliana (strain B05.10)</name>
    <name type="common">Noble rot fungus</name>
    <name type="synonym">Botrytis cinerea</name>
    <dbReference type="NCBI Taxonomy" id="332648"/>
    <lineage>
        <taxon>Eukaryota</taxon>
        <taxon>Fungi</taxon>
        <taxon>Dikarya</taxon>
        <taxon>Ascomycota</taxon>
        <taxon>Pezizomycotina</taxon>
        <taxon>Leotiomycetes</taxon>
        <taxon>Helotiales</taxon>
        <taxon>Sclerotiniaceae</taxon>
        <taxon>Botrytis</taxon>
    </lineage>
</organism>
<dbReference type="Proteomes" id="UP000001798">
    <property type="component" value="Chromosome 5"/>
</dbReference>
<evidence type="ECO:0000313" key="1">
    <source>
        <dbReference type="EMBL" id="ATZ49802.1"/>
    </source>
</evidence>
<name>A0A384JH81_BOTFB</name>
<dbReference type="KEGG" id="bfu:BCIN_05g02070"/>
<proteinExistence type="predicted"/>
<dbReference type="RefSeq" id="XP_001548262.2">
    <property type="nucleotide sequence ID" value="XM_001548212.2"/>
</dbReference>
<sequence>MGFVALRMIVRRMRNACVSMSDSNENLEITSSKKIATSKEKKNELMTENCAPQKPTGCPPFGFKNPLFSSRSSKSDKKKVHAIKINMIAAAEVKDAQEEEHSHLYALKGMFHGFVEEIEKKYCLPQGESCMMQHDKCCHGLMCNSGECMAGNDELKL</sequence>
<dbReference type="EMBL" id="CP009809">
    <property type="protein sequence ID" value="ATZ49802.1"/>
    <property type="molecule type" value="Genomic_DNA"/>
</dbReference>
<keyword evidence="2" id="KW-1185">Reference proteome</keyword>